<organism evidence="3 4">
    <name type="scientific">Streptomyces coryli</name>
    <dbReference type="NCBI Taxonomy" id="1128680"/>
    <lineage>
        <taxon>Bacteria</taxon>
        <taxon>Bacillati</taxon>
        <taxon>Actinomycetota</taxon>
        <taxon>Actinomycetes</taxon>
        <taxon>Kitasatosporales</taxon>
        <taxon>Streptomycetaceae</taxon>
        <taxon>Streptomyces</taxon>
    </lineage>
</organism>
<dbReference type="Gene3D" id="3.40.50.1820">
    <property type="entry name" value="alpha/beta hydrolase"/>
    <property type="match status" value="1"/>
</dbReference>
<proteinExistence type="predicted"/>
<gene>
    <name evidence="3" type="ORF">G5C51_26490</name>
</gene>
<dbReference type="SUPFAM" id="SSF53474">
    <property type="entry name" value="alpha/beta-Hydrolases"/>
    <property type="match status" value="1"/>
</dbReference>
<comment type="caution">
    <text evidence="3">The sequence shown here is derived from an EMBL/GenBank/DDBJ whole genome shotgun (WGS) entry which is preliminary data.</text>
</comment>
<dbReference type="AlphaFoldDB" id="A0A6G4U8D5"/>
<reference evidence="3 4" key="1">
    <citation type="submission" date="2020-02" db="EMBL/GenBank/DDBJ databases">
        <title>Whole-genome analyses of novel actinobacteria.</title>
        <authorList>
            <person name="Sahin N."/>
        </authorList>
    </citation>
    <scope>NUCLEOTIDE SEQUENCE [LARGE SCALE GENOMIC DNA]</scope>
    <source>
        <strain evidence="3 4">A7024</strain>
    </source>
</reference>
<feature type="signal peptide" evidence="1">
    <location>
        <begin position="1"/>
        <end position="27"/>
    </location>
</feature>
<feature type="chain" id="PRO_5026018238" description="DUF1023 domain-containing protein" evidence="1">
    <location>
        <begin position="28"/>
        <end position="347"/>
    </location>
</feature>
<evidence type="ECO:0000259" key="2">
    <source>
        <dbReference type="Pfam" id="PF06259"/>
    </source>
</evidence>
<evidence type="ECO:0000313" key="3">
    <source>
        <dbReference type="EMBL" id="NGN67441.1"/>
    </source>
</evidence>
<dbReference type="Proteomes" id="UP000481583">
    <property type="component" value="Unassembled WGS sequence"/>
</dbReference>
<dbReference type="RefSeq" id="WP_165240733.1">
    <property type="nucleotide sequence ID" value="NZ_JAAKZV010000142.1"/>
</dbReference>
<evidence type="ECO:0000313" key="4">
    <source>
        <dbReference type="Proteomes" id="UP000481583"/>
    </source>
</evidence>
<dbReference type="InterPro" id="IPR010427">
    <property type="entry name" value="DUF1023"/>
</dbReference>
<feature type="domain" description="DUF1023" evidence="2">
    <location>
        <begin position="122"/>
        <end position="291"/>
    </location>
</feature>
<accession>A0A6G4U8D5</accession>
<evidence type="ECO:0000256" key="1">
    <source>
        <dbReference type="SAM" id="SignalP"/>
    </source>
</evidence>
<dbReference type="Pfam" id="PF06259">
    <property type="entry name" value="Abhydrolase_8"/>
    <property type="match status" value="1"/>
</dbReference>
<keyword evidence="1" id="KW-0732">Signal</keyword>
<dbReference type="InterPro" id="IPR029058">
    <property type="entry name" value="AB_hydrolase_fold"/>
</dbReference>
<protein>
    <recommendedName>
        <fullName evidence="2">DUF1023 domain-containing protein</fullName>
    </recommendedName>
</protein>
<keyword evidence="4" id="KW-1185">Reference proteome</keyword>
<dbReference type="EMBL" id="JAAKZV010000142">
    <property type="protein sequence ID" value="NGN67441.1"/>
    <property type="molecule type" value="Genomic_DNA"/>
</dbReference>
<name>A0A6G4U8D5_9ACTN</name>
<sequence>MQPRRLKKTLISAAVGVAAIAGTAGFAAGSQTAMTGPPPGAAAFAADTGLDPATSTPAQVARYFDSLSPAEQRKLAAEHPATVGNLDGAPVKLRLAANHQSLFDSRDGQLERLEERKVLAMDPRGRGQIAEVFGDLDKAEHIAVLVPGSDTDLRGYNNAHKQGAALQKSMAKQDPDSAVVVWAGYTTPEGVGVDAATGRLADAGAPRLVSFMKGLSATTDPADPPALLCHSYGSVVCGKAAADLGPKDADDIVAFASPGMRAHTAADLHANAQVWAARNDSDWIGNVPNVSLAGLGHGADPVSAGFGAKDFSAKGAEGHDGYFAKGTDSLANFTSIALNDYEEVTPR</sequence>